<dbReference type="SUPFAM" id="SSF52540">
    <property type="entry name" value="P-loop containing nucleoside triphosphate hydrolases"/>
    <property type="match status" value="1"/>
</dbReference>
<feature type="transmembrane region" description="Helical" evidence="6">
    <location>
        <begin position="61"/>
        <end position="79"/>
    </location>
</feature>
<dbReference type="Proteomes" id="UP000258533">
    <property type="component" value="Unassembled WGS sequence"/>
</dbReference>
<feature type="transmembrane region" description="Helical" evidence="6">
    <location>
        <begin position="680"/>
        <end position="700"/>
    </location>
</feature>
<reference evidence="8 9" key="1">
    <citation type="submission" date="2016-02" db="EMBL/GenBank/DDBJ databases">
        <title>Gardnerella vaginalis Subgroups Defined by cpn60 Sequencing and Sialidase Activity in Isolates from Canada, Belgium and Kenya.</title>
        <authorList>
            <person name="Schellenberg J."/>
            <person name="Paramel Jayaprakash T."/>
            <person name="Withana Gamage N."/>
            <person name="Patterson M.H."/>
            <person name="Vaneechoutte M."/>
            <person name="Hill J.E."/>
        </authorList>
    </citation>
    <scope>NUCLEOTIDE SEQUENCE [LARGE SCALE GENOMIC DNA]</scope>
    <source>
        <strain evidence="8 9">N144</strain>
    </source>
</reference>
<feature type="transmembrane region" description="Helical" evidence="6">
    <location>
        <begin position="192"/>
        <end position="212"/>
    </location>
</feature>
<evidence type="ECO:0000256" key="1">
    <source>
        <dbReference type="ARBA" id="ARBA00004651"/>
    </source>
</evidence>
<evidence type="ECO:0000256" key="5">
    <source>
        <dbReference type="SAM" id="MobiDB-lite"/>
    </source>
</evidence>
<proteinExistence type="predicted"/>
<evidence type="ECO:0000256" key="3">
    <source>
        <dbReference type="ARBA" id="ARBA00022989"/>
    </source>
</evidence>
<dbReference type="Gene3D" id="1.20.1560.10">
    <property type="entry name" value="ABC transporter type 1, transmembrane domain"/>
    <property type="match status" value="1"/>
</dbReference>
<feature type="domain" description="ABC transmembrane type-1" evidence="7">
    <location>
        <begin position="20"/>
        <end position="178"/>
    </location>
</feature>
<dbReference type="InterPro" id="IPR039421">
    <property type="entry name" value="Type_1_exporter"/>
</dbReference>
<feature type="transmembrane region" description="Helical" evidence="6">
    <location>
        <begin position="706"/>
        <end position="727"/>
    </location>
</feature>
<keyword evidence="3 6" id="KW-1133">Transmembrane helix</keyword>
<feature type="transmembrane region" description="Helical" evidence="6">
    <location>
        <begin position="163"/>
        <end position="185"/>
    </location>
</feature>
<evidence type="ECO:0000256" key="6">
    <source>
        <dbReference type="SAM" id="Phobius"/>
    </source>
</evidence>
<comment type="subcellular location">
    <subcellularLocation>
        <location evidence="1">Cell membrane</location>
        <topology evidence="1">Multi-pass membrane protein</topology>
    </subcellularLocation>
</comment>
<keyword evidence="8" id="KW-0547">Nucleotide-binding</keyword>
<dbReference type="InterPro" id="IPR036640">
    <property type="entry name" value="ABC1_TM_sf"/>
</dbReference>
<dbReference type="AlphaFoldDB" id="A0A3E1IW99"/>
<feature type="transmembrane region" description="Helical" evidence="6">
    <location>
        <begin position="646"/>
        <end position="668"/>
    </location>
</feature>
<keyword evidence="8" id="KW-0067">ATP-binding</keyword>
<comment type="caution">
    <text evidence="8">The sequence shown here is derived from an EMBL/GenBank/DDBJ whole genome shotgun (WGS) entry which is preliminary data.</text>
</comment>
<dbReference type="EMBL" id="LRTT01000001">
    <property type="protein sequence ID" value="RFD77245.1"/>
    <property type="molecule type" value="Genomic_DNA"/>
</dbReference>
<name>A0A3E1IW99_GARVA</name>
<accession>A0A3E1IW99</accession>
<feature type="transmembrane region" description="Helical" evidence="6">
    <location>
        <begin position="137"/>
        <end position="157"/>
    </location>
</feature>
<dbReference type="SUPFAM" id="SSF90123">
    <property type="entry name" value="ABC transporter transmembrane region"/>
    <property type="match status" value="2"/>
</dbReference>
<sequence length="861" mass="93392">MISRFFAFVPGVKHLVALRAACLAISSLANIGFVYVCVGILSPILIPAKYTGKSLLSSVELTSYLISLVGILIIKYIAFHQSCIFSTEIGTRVAMKLRPKMLRSMISLSSANRTDSVEYSSICVNEDIAWVQRWAGLLLPQIFAAFPMPFAVSIALFSINTYLASICLVAAVFSALALCTALYNVRVLLRCLCAFLAYFMVAVAVVCTVWLLSVRSVGLPAAMLTLPLLMLSVDPIRRVANCMHIKNRAVSGLNNIGDLFKSVAANGGSSNNSSALDSDLDSEYSQSVLEKIDNKSSLSIPDGASNVSLHVRCNFVKNNRPLRASFNVSSGKLNVMPSEYYNLVAHNVINGVTFSSKSNVALSYSDSYALPDLGVDSPFVASDFGDIAGNPSYITLNNVDPGALADLVTIVRKNSHLFSATLRENLLMASKNATTTSMWQALGAARADGVVYADYNGLDLRVENIHAENKQDILRRLVMARALIRRTPVYIFDYSSKDISAKEAKNLCDILRKIAKKATILVFLPSDSYATSADNLVKVSVFSDSRARSASVGALSDDSNGDFRAQSGDASGDASSDEYENEHENIAHNSGKKSKVSYLKKALFAILSALSTVINIVCALLIPVCAIAAMFAIASRPLFGLGVKDYVLVVVVCACLRCLTLVASFAGLDLHHAHLHKAGLSMSVGMILSIIPAIVLLSYFSVQIAIFASVICLLIVFVIPGLFSLSLKSFINKVHLDQKMVELEVDDVELGLQEVLAFRQGDYCVKRVVDSMRKLAQQRVRLSRKVGRMQAILMSVSLIGIANAIMLVSSTIHPLVTKNPQWNVVYAVMAIIILISLIQQVLNIVIRRIPWVVDINHAAQS</sequence>
<keyword evidence="2 6" id="KW-0812">Transmembrane</keyword>
<dbReference type="InterPro" id="IPR011527">
    <property type="entry name" value="ABC1_TM_dom"/>
</dbReference>
<gene>
    <name evidence="8" type="ORF">AXE73_01095</name>
</gene>
<dbReference type="InterPro" id="IPR027417">
    <property type="entry name" value="P-loop_NTPase"/>
</dbReference>
<feature type="transmembrane region" description="Helical" evidence="6">
    <location>
        <begin position="824"/>
        <end position="846"/>
    </location>
</feature>
<feature type="region of interest" description="Disordered" evidence="5">
    <location>
        <begin position="552"/>
        <end position="588"/>
    </location>
</feature>
<dbReference type="PANTHER" id="PTHR43394">
    <property type="entry name" value="ATP-DEPENDENT PERMEASE MDL1, MITOCHONDRIAL"/>
    <property type="match status" value="1"/>
</dbReference>
<protein>
    <submittedName>
        <fullName evidence="8">ABC transporter ATP-binding protein</fullName>
    </submittedName>
</protein>
<feature type="transmembrane region" description="Helical" evidence="6">
    <location>
        <begin position="602"/>
        <end position="634"/>
    </location>
</feature>
<dbReference type="RefSeq" id="WP_165845231.1">
    <property type="nucleotide sequence ID" value="NZ_LRTT01000001.1"/>
</dbReference>
<dbReference type="GO" id="GO:0015421">
    <property type="term" value="F:ABC-type oligopeptide transporter activity"/>
    <property type="evidence" value="ECO:0007669"/>
    <property type="project" value="TreeGrafter"/>
</dbReference>
<dbReference type="GO" id="GO:0005886">
    <property type="term" value="C:plasma membrane"/>
    <property type="evidence" value="ECO:0007669"/>
    <property type="project" value="UniProtKB-SubCell"/>
</dbReference>
<evidence type="ECO:0000256" key="4">
    <source>
        <dbReference type="ARBA" id="ARBA00023136"/>
    </source>
</evidence>
<feature type="transmembrane region" description="Helical" evidence="6">
    <location>
        <begin position="791"/>
        <end position="812"/>
    </location>
</feature>
<feature type="transmembrane region" description="Helical" evidence="6">
    <location>
        <begin position="20"/>
        <end position="41"/>
    </location>
</feature>
<keyword evidence="4 6" id="KW-0472">Membrane</keyword>
<evidence type="ECO:0000259" key="7">
    <source>
        <dbReference type="PROSITE" id="PS50929"/>
    </source>
</evidence>
<dbReference type="GO" id="GO:0005524">
    <property type="term" value="F:ATP binding"/>
    <property type="evidence" value="ECO:0007669"/>
    <property type="project" value="UniProtKB-KW"/>
</dbReference>
<evidence type="ECO:0000313" key="8">
    <source>
        <dbReference type="EMBL" id="RFD77245.1"/>
    </source>
</evidence>
<dbReference type="Gene3D" id="3.40.50.300">
    <property type="entry name" value="P-loop containing nucleotide triphosphate hydrolases"/>
    <property type="match status" value="1"/>
</dbReference>
<evidence type="ECO:0000256" key="2">
    <source>
        <dbReference type="ARBA" id="ARBA00022692"/>
    </source>
</evidence>
<evidence type="ECO:0000313" key="9">
    <source>
        <dbReference type="Proteomes" id="UP000258533"/>
    </source>
</evidence>
<dbReference type="PROSITE" id="PS50929">
    <property type="entry name" value="ABC_TM1F"/>
    <property type="match status" value="1"/>
</dbReference>
<organism evidence="8 9">
    <name type="scientific">Gardnerella vaginalis</name>
    <dbReference type="NCBI Taxonomy" id="2702"/>
    <lineage>
        <taxon>Bacteria</taxon>
        <taxon>Bacillati</taxon>
        <taxon>Actinomycetota</taxon>
        <taxon>Actinomycetes</taxon>
        <taxon>Bifidobacteriales</taxon>
        <taxon>Bifidobacteriaceae</taxon>
        <taxon>Gardnerella</taxon>
    </lineage>
</organism>
<dbReference type="PANTHER" id="PTHR43394:SF1">
    <property type="entry name" value="ATP-BINDING CASSETTE SUB-FAMILY B MEMBER 10, MITOCHONDRIAL"/>
    <property type="match status" value="1"/>
</dbReference>